<feature type="compositionally biased region" description="Polar residues" evidence="2">
    <location>
        <begin position="137"/>
        <end position="153"/>
    </location>
</feature>
<proteinExistence type="predicted"/>
<evidence type="ECO:0000256" key="2">
    <source>
        <dbReference type="SAM" id="MobiDB-lite"/>
    </source>
</evidence>
<dbReference type="Pfam" id="PF04434">
    <property type="entry name" value="SWIM"/>
    <property type="match status" value="1"/>
</dbReference>
<dbReference type="RefSeq" id="WP_321169780.1">
    <property type="nucleotide sequence ID" value="NZ_BAAADX010000001.1"/>
</dbReference>
<name>A0A8J7RS66_9EURY</name>
<keyword evidence="1" id="KW-0479">Metal-binding</keyword>
<gene>
    <name evidence="4" type="ORF">J2744_000655</name>
</gene>
<dbReference type="EMBL" id="JAGGKE010000002">
    <property type="protein sequence ID" value="MBP1900997.1"/>
    <property type="molecule type" value="Genomic_DNA"/>
</dbReference>
<comment type="caution">
    <text evidence="4">The sequence shown here is derived from an EMBL/GenBank/DDBJ whole genome shotgun (WGS) entry which is preliminary data.</text>
</comment>
<evidence type="ECO:0000256" key="1">
    <source>
        <dbReference type="PROSITE-ProRule" id="PRU00325"/>
    </source>
</evidence>
<feature type="region of interest" description="Disordered" evidence="2">
    <location>
        <begin position="137"/>
        <end position="175"/>
    </location>
</feature>
<evidence type="ECO:0000313" key="4">
    <source>
        <dbReference type="EMBL" id="MBP1900997.1"/>
    </source>
</evidence>
<dbReference type="GO" id="GO:0008270">
    <property type="term" value="F:zinc ion binding"/>
    <property type="evidence" value="ECO:0007669"/>
    <property type="project" value="UniProtKB-KW"/>
</dbReference>
<organism evidence="4 5">
    <name type="scientific">Halorubrum trapanicum</name>
    <dbReference type="NCBI Taxonomy" id="29284"/>
    <lineage>
        <taxon>Archaea</taxon>
        <taxon>Methanobacteriati</taxon>
        <taxon>Methanobacteriota</taxon>
        <taxon>Stenosarchaea group</taxon>
        <taxon>Halobacteria</taxon>
        <taxon>Halobacteriales</taxon>
        <taxon>Haloferacaceae</taxon>
        <taxon>Halorubrum</taxon>
    </lineage>
</organism>
<dbReference type="InterPro" id="IPR007527">
    <property type="entry name" value="Znf_SWIM"/>
</dbReference>
<keyword evidence="1" id="KW-0862">Zinc</keyword>
<reference evidence="4 5" key="1">
    <citation type="submission" date="2021-03" db="EMBL/GenBank/DDBJ databases">
        <title>Genomic Encyclopedia of Type Strains, Phase IV (KMG-IV): sequencing the most valuable type-strain genomes for metagenomic binning, comparative biology and taxonomic classification.</title>
        <authorList>
            <person name="Goeker M."/>
        </authorList>
    </citation>
    <scope>NUCLEOTIDE SEQUENCE [LARGE SCALE GENOMIC DNA]</scope>
    <source>
        <strain evidence="4 5">DSM 12287</strain>
    </source>
</reference>
<keyword evidence="1" id="KW-0863">Zinc-finger</keyword>
<evidence type="ECO:0000259" key="3">
    <source>
        <dbReference type="PROSITE" id="PS50966"/>
    </source>
</evidence>
<keyword evidence="5" id="KW-1185">Reference proteome</keyword>
<dbReference type="Proteomes" id="UP000770586">
    <property type="component" value="Unassembled WGS sequence"/>
</dbReference>
<sequence length="206" mass="22351">MAVLRGVRFVRMPECWNTRTVAFGGYQKAMSENDSAADKRNAVEYLNFGAKTSKRVSWELWEFAVEAPHLVRVTNASYGAEKADHSYLVGVEDRDGVLVPAECECPADKYNEKYDCKHKVALATVGGPVVLEASVNCPTPSGNSERSNASTLSDKLRADGGATTEGVGGESKPLDAAEHDECDCAGLSDDFPCWPCVRDGRKELPE</sequence>
<dbReference type="PROSITE" id="PS50966">
    <property type="entry name" value="ZF_SWIM"/>
    <property type="match status" value="1"/>
</dbReference>
<dbReference type="AlphaFoldDB" id="A0A8J7RS66"/>
<accession>A0A8J7RS66</accession>
<protein>
    <recommendedName>
        <fullName evidence="3">SWIM-type domain-containing protein</fullName>
    </recommendedName>
</protein>
<evidence type="ECO:0000313" key="5">
    <source>
        <dbReference type="Proteomes" id="UP000770586"/>
    </source>
</evidence>
<feature type="domain" description="SWIM-type" evidence="3">
    <location>
        <begin position="87"/>
        <end position="127"/>
    </location>
</feature>